<reference evidence="2" key="1">
    <citation type="journal article" date="2019" name="Int. J. Syst. Evol. Microbiol.">
        <title>The Global Catalogue of Microorganisms (GCM) 10K type strain sequencing project: providing services to taxonomists for standard genome sequencing and annotation.</title>
        <authorList>
            <consortium name="The Broad Institute Genomics Platform"/>
            <consortium name="The Broad Institute Genome Sequencing Center for Infectious Disease"/>
            <person name="Wu L."/>
            <person name="Ma J."/>
        </authorList>
    </citation>
    <scope>NUCLEOTIDE SEQUENCE [LARGE SCALE GENOMIC DNA]</scope>
    <source>
        <strain evidence="2">JCM 17933</strain>
    </source>
</reference>
<gene>
    <name evidence="1" type="ORF">GCM10023191_080860</name>
</gene>
<proteinExistence type="predicted"/>
<evidence type="ECO:0008006" key="3">
    <source>
        <dbReference type="Google" id="ProtNLM"/>
    </source>
</evidence>
<protein>
    <recommendedName>
        <fullName evidence="3">Transposase DDE domain-containing protein</fullName>
    </recommendedName>
</protein>
<accession>A0ABP8QYS9</accession>
<evidence type="ECO:0000313" key="2">
    <source>
        <dbReference type="Proteomes" id="UP001500503"/>
    </source>
</evidence>
<comment type="caution">
    <text evidence="1">The sequence shown here is derived from an EMBL/GenBank/DDBJ whole genome shotgun (WGS) entry which is preliminary data.</text>
</comment>
<evidence type="ECO:0000313" key="1">
    <source>
        <dbReference type="EMBL" id="GAA4513566.1"/>
    </source>
</evidence>
<keyword evidence="2" id="KW-1185">Reference proteome</keyword>
<organism evidence="1 2">
    <name type="scientific">Actinoallomurus oryzae</name>
    <dbReference type="NCBI Taxonomy" id="502180"/>
    <lineage>
        <taxon>Bacteria</taxon>
        <taxon>Bacillati</taxon>
        <taxon>Actinomycetota</taxon>
        <taxon>Actinomycetes</taxon>
        <taxon>Streptosporangiales</taxon>
        <taxon>Thermomonosporaceae</taxon>
        <taxon>Actinoallomurus</taxon>
    </lineage>
</organism>
<dbReference type="EMBL" id="BAABHF010000048">
    <property type="protein sequence ID" value="GAA4513566.1"/>
    <property type="molecule type" value="Genomic_DNA"/>
</dbReference>
<sequence>MRAKLHRPIRQTRWQNALNRLQRCYERCENVIDAFFDLADAIITLRNLIRRAWTTHRWNNRPARRS</sequence>
<dbReference type="Proteomes" id="UP001500503">
    <property type="component" value="Unassembled WGS sequence"/>
</dbReference>
<name>A0ABP8QYS9_9ACTN</name>